<keyword evidence="9 10" id="KW-0472">Membrane</keyword>
<reference evidence="12" key="1">
    <citation type="journal article" date="2016" name="Nat. Genet.">
        <title>A high-quality carrot genome assembly provides new insights into carotenoid accumulation and asterid genome evolution.</title>
        <authorList>
            <person name="Iorizzo M."/>
            <person name="Ellison S."/>
            <person name="Senalik D."/>
            <person name="Zeng P."/>
            <person name="Satapoomin P."/>
            <person name="Huang J."/>
            <person name="Bowman M."/>
            <person name="Iovene M."/>
            <person name="Sanseverino W."/>
            <person name="Cavagnaro P."/>
            <person name="Yildiz M."/>
            <person name="Macko-Podgorni A."/>
            <person name="Moranska E."/>
            <person name="Grzebelus E."/>
            <person name="Grzebelus D."/>
            <person name="Ashrafi H."/>
            <person name="Zheng Z."/>
            <person name="Cheng S."/>
            <person name="Spooner D."/>
            <person name="Van Deynze A."/>
            <person name="Simon P."/>
        </authorList>
    </citation>
    <scope>NUCLEOTIDE SEQUENCE</scope>
    <source>
        <tissue evidence="12">Leaf</tissue>
    </source>
</reference>
<dbReference type="InterPro" id="IPR039055">
    <property type="entry name" value="MCU_fam"/>
</dbReference>
<evidence type="ECO:0000256" key="2">
    <source>
        <dbReference type="ARBA" id="ARBA00005653"/>
    </source>
</evidence>
<comment type="subcellular location">
    <subcellularLocation>
        <location evidence="1">Membrane</location>
        <topology evidence="1">Multi-pass membrane protein</topology>
    </subcellularLocation>
</comment>
<evidence type="ECO:0000313" key="13">
    <source>
        <dbReference type="Proteomes" id="UP000077755"/>
    </source>
</evidence>
<feature type="transmembrane region" description="Helical" evidence="10">
    <location>
        <begin position="227"/>
        <end position="247"/>
    </location>
</feature>
<keyword evidence="5 10" id="KW-0812">Transmembrane</keyword>
<dbReference type="Gramene" id="KZM99883">
    <property type="protein sequence ID" value="KZM99883"/>
    <property type="gene ID" value="DCAR_012755"/>
</dbReference>
<feature type="transmembrane region" description="Helical" evidence="10">
    <location>
        <begin position="253"/>
        <end position="273"/>
    </location>
</feature>
<dbReference type="GO" id="GO:0005262">
    <property type="term" value="F:calcium channel activity"/>
    <property type="evidence" value="ECO:0007669"/>
    <property type="project" value="TreeGrafter"/>
</dbReference>
<dbReference type="GO" id="GO:0036444">
    <property type="term" value="P:calcium import into the mitochondrion"/>
    <property type="evidence" value="ECO:0007669"/>
    <property type="project" value="TreeGrafter"/>
</dbReference>
<dbReference type="AlphaFoldDB" id="A0A165ZCU2"/>
<dbReference type="Proteomes" id="UP000077755">
    <property type="component" value="Chromosome 4"/>
</dbReference>
<dbReference type="OrthoDB" id="278338at2759"/>
<dbReference type="GO" id="GO:0015292">
    <property type="term" value="F:uniporter activity"/>
    <property type="evidence" value="ECO:0007669"/>
    <property type="project" value="TreeGrafter"/>
</dbReference>
<keyword evidence="13" id="KW-1185">Reference proteome</keyword>
<keyword evidence="8" id="KW-0406">Ion transport</keyword>
<keyword evidence="7 10" id="KW-1133">Transmembrane helix</keyword>
<evidence type="ECO:0000256" key="6">
    <source>
        <dbReference type="ARBA" id="ARBA00022837"/>
    </source>
</evidence>
<keyword evidence="4" id="KW-0109">Calcium transport</keyword>
<organism evidence="12 13">
    <name type="scientific">Daucus carota subsp. sativus</name>
    <name type="common">Carrot</name>
    <dbReference type="NCBI Taxonomy" id="79200"/>
    <lineage>
        <taxon>Eukaryota</taxon>
        <taxon>Viridiplantae</taxon>
        <taxon>Streptophyta</taxon>
        <taxon>Embryophyta</taxon>
        <taxon>Tracheophyta</taxon>
        <taxon>Spermatophyta</taxon>
        <taxon>Magnoliopsida</taxon>
        <taxon>eudicotyledons</taxon>
        <taxon>Gunneridae</taxon>
        <taxon>Pentapetalae</taxon>
        <taxon>asterids</taxon>
        <taxon>campanulids</taxon>
        <taxon>Apiales</taxon>
        <taxon>Apiaceae</taxon>
        <taxon>Apioideae</taxon>
        <taxon>Scandiceae</taxon>
        <taxon>Daucinae</taxon>
        <taxon>Daucus</taxon>
        <taxon>Daucus sect. Daucus</taxon>
    </lineage>
</organism>
<dbReference type="GO" id="GO:0051560">
    <property type="term" value="P:mitochondrial calcium ion homeostasis"/>
    <property type="evidence" value="ECO:0007669"/>
    <property type="project" value="InterPro"/>
</dbReference>
<dbReference type="PANTHER" id="PTHR13462:SF17">
    <property type="entry name" value="CALCIUM UNIPORTER PROTEIN 4, MITOCHONDRIAL"/>
    <property type="match status" value="1"/>
</dbReference>
<proteinExistence type="inferred from homology"/>
<evidence type="ECO:0000259" key="11">
    <source>
        <dbReference type="Pfam" id="PF04678"/>
    </source>
</evidence>
<evidence type="ECO:0000256" key="10">
    <source>
        <dbReference type="SAM" id="Phobius"/>
    </source>
</evidence>
<evidence type="ECO:0000256" key="9">
    <source>
        <dbReference type="ARBA" id="ARBA00023136"/>
    </source>
</evidence>
<reference evidence="12" key="2">
    <citation type="submission" date="2022-03" db="EMBL/GenBank/DDBJ databases">
        <title>Draft title - Genomic analysis of global carrot germplasm unveils the trajectory of domestication and the origin of high carotenoid orange carrot.</title>
        <authorList>
            <person name="Iorizzo M."/>
            <person name="Ellison S."/>
            <person name="Senalik D."/>
            <person name="Macko-Podgorni A."/>
            <person name="Grzebelus D."/>
            <person name="Bostan H."/>
            <person name="Rolling W."/>
            <person name="Curaba J."/>
            <person name="Simon P."/>
        </authorList>
    </citation>
    <scope>NUCLEOTIDE SEQUENCE</scope>
    <source>
        <tissue evidence="12">Leaf</tissue>
    </source>
</reference>
<evidence type="ECO:0000256" key="3">
    <source>
        <dbReference type="ARBA" id="ARBA00022448"/>
    </source>
</evidence>
<evidence type="ECO:0000313" key="12">
    <source>
        <dbReference type="EMBL" id="WOG99021.1"/>
    </source>
</evidence>
<dbReference type="Pfam" id="PF04678">
    <property type="entry name" value="MCU"/>
    <property type="match status" value="1"/>
</dbReference>
<evidence type="ECO:0000256" key="1">
    <source>
        <dbReference type="ARBA" id="ARBA00004141"/>
    </source>
</evidence>
<evidence type="ECO:0000256" key="4">
    <source>
        <dbReference type="ARBA" id="ARBA00022568"/>
    </source>
</evidence>
<evidence type="ECO:0000256" key="5">
    <source>
        <dbReference type="ARBA" id="ARBA00022692"/>
    </source>
</evidence>
<dbReference type="GO" id="GO:1990246">
    <property type="term" value="C:uniplex complex"/>
    <property type="evidence" value="ECO:0007669"/>
    <property type="project" value="TreeGrafter"/>
</dbReference>
<name>A0A165ZCU2_DAUCS</name>
<dbReference type="InterPro" id="IPR006769">
    <property type="entry name" value="MCU_C"/>
</dbReference>
<dbReference type="KEGG" id="dcr:108217789"/>
<feature type="domain" description="Calcium uniporter protein C-terminal" evidence="11">
    <location>
        <begin position="153"/>
        <end position="311"/>
    </location>
</feature>
<comment type="similarity">
    <text evidence="2">Belongs to the MCU (TC 1.A.77) family.</text>
</comment>
<dbReference type="EMBL" id="CP093346">
    <property type="protein sequence ID" value="WOG99021.1"/>
    <property type="molecule type" value="Genomic_DNA"/>
</dbReference>
<keyword evidence="3" id="KW-0813">Transport</keyword>
<protein>
    <recommendedName>
        <fullName evidence="11">Calcium uniporter protein C-terminal domain-containing protein</fullName>
    </recommendedName>
</protein>
<evidence type="ECO:0000256" key="7">
    <source>
        <dbReference type="ARBA" id="ARBA00022989"/>
    </source>
</evidence>
<accession>A0A165ZCU2</accession>
<keyword evidence="6" id="KW-0106">Calcium</keyword>
<dbReference type="PANTHER" id="PTHR13462">
    <property type="entry name" value="CALCIUM UNIPORTER PROTEIN, MITOCHONDRIAL"/>
    <property type="match status" value="1"/>
</dbReference>
<dbReference type="OMA" id="AKTNFHR"/>
<sequence length="333" mass="38590">MALRRTISKRLFNKTPINFPPAPAIHQNAAKTNFKRELITSPDSATDDRGFFRRFLQRRSINQTSAKLPEFLSMPVGDKLREKLWPIHFVSSENQIRFDPPESVSGISVHEARKILRSARLEKLRSTLKQIPANSVEYSQFVKICSDVCENDEQGVECAKMLDQAGNVIVLGNIVFLHPDQVARSMEKLIYETIATPNDSRKEQLEQMEKQKAVIDRKAKSMVRAELYGGLGFMLVQTVGFMRLTFWELSWDVMEPICFFVTSLHFALAYSFFLRTSTEPTFEGFYQRRFKAKQEKLMKIHNFDVEKYNQLCQAFYPNSNVRSKFGDFGKYCF</sequence>
<evidence type="ECO:0000256" key="8">
    <source>
        <dbReference type="ARBA" id="ARBA00023065"/>
    </source>
</evidence>
<gene>
    <name evidence="12" type="ORF">DCAR_0418367</name>
</gene>